<reference evidence="2" key="1">
    <citation type="submission" date="2020-04" db="EMBL/GenBank/DDBJ databases">
        <authorList>
            <person name="Chiriac C."/>
            <person name="Salcher M."/>
            <person name="Ghai R."/>
            <person name="Kavagutti S V."/>
        </authorList>
    </citation>
    <scope>NUCLEOTIDE SEQUENCE</scope>
</reference>
<sequence length="254" mass="27625">MAATARRVKCGRLLGVGYAQILRMVVDGPVSWLEVTAKMGLARATSQRVLRGFVRQGLAYTAHWLPPASGGGAPRPYYALGPGVCAVRPRCVELRQNPTPPELLAFCDLIKALQARPWTKAPLAAYLGHDGKAVRQTVDALHRLRLVHIDEYQARKSGAGYPMFTWGPDLEDAKKPKPMTAQQLNKRGTARRTALRRHMRMIQATASQAGAQPFSGCVTTSSRPPPSLRPTLGDAGASSAAPPYFPHRCKEPMP</sequence>
<gene>
    <name evidence="2" type="ORF">UFOVP703_13</name>
</gene>
<organism evidence="2">
    <name type="scientific">uncultured Caudovirales phage</name>
    <dbReference type="NCBI Taxonomy" id="2100421"/>
    <lineage>
        <taxon>Viruses</taxon>
        <taxon>Duplodnaviria</taxon>
        <taxon>Heunggongvirae</taxon>
        <taxon>Uroviricota</taxon>
        <taxon>Caudoviricetes</taxon>
        <taxon>Peduoviridae</taxon>
        <taxon>Maltschvirus</taxon>
        <taxon>Maltschvirus maltsch</taxon>
    </lineage>
</organism>
<proteinExistence type="predicted"/>
<accession>A0A6J5NID9</accession>
<evidence type="ECO:0000256" key="1">
    <source>
        <dbReference type="SAM" id="MobiDB-lite"/>
    </source>
</evidence>
<protein>
    <submittedName>
        <fullName evidence="2">Uncharacterized protein</fullName>
    </submittedName>
</protein>
<feature type="region of interest" description="Disordered" evidence="1">
    <location>
        <begin position="205"/>
        <end position="254"/>
    </location>
</feature>
<evidence type="ECO:0000313" key="2">
    <source>
        <dbReference type="EMBL" id="CAB4158482.1"/>
    </source>
</evidence>
<dbReference type="EMBL" id="LR796673">
    <property type="protein sequence ID" value="CAB4158482.1"/>
    <property type="molecule type" value="Genomic_DNA"/>
</dbReference>
<name>A0A6J5NID9_9CAUD</name>